<dbReference type="EMBL" id="CAJNAS010000005">
    <property type="protein sequence ID" value="CAE6883106.1"/>
    <property type="molecule type" value="Genomic_DNA"/>
</dbReference>
<comment type="caution">
    <text evidence="1">The sequence shown here is derived from an EMBL/GenBank/DDBJ whole genome shotgun (WGS) entry which is preliminary data.</text>
</comment>
<dbReference type="AlphaFoldDB" id="A0A9N8QW84"/>
<protein>
    <submittedName>
        <fullName evidence="1">Uncharacterized protein</fullName>
    </submittedName>
</protein>
<accession>A0A9N8QW84</accession>
<dbReference type="Proteomes" id="UP000675121">
    <property type="component" value="Unassembled WGS sequence"/>
</dbReference>
<keyword evidence="2" id="KW-1185">Reference proteome</keyword>
<evidence type="ECO:0000313" key="2">
    <source>
        <dbReference type="Proteomes" id="UP000675121"/>
    </source>
</evidence>
<name>A0A9N8QW84_9BURK</name>
<organism evidence="1 2">
    <name type="scientific">Paraburkholderia domus</name>
    <dbReference type="NCBI Taxonomy" id="2793075"/>
    <lineage>
        <taxon>Bacteria</taxon>
        <taxon>Pseudomonadati</taxon>
        <taxon>Pseudomonadota</taxon>
        <taxon>Betaproteobacteria</taxon>
        <taxon>Burkholderiales</taxon>
        <taxon>Burkholderiaceae</taxon>
        <taxon>Paraburkholderia</taxon>
    </lineage>
</organism>
<proteinExistence type="predicted"/>
<sequence length="48" mass="5216">MLLVEQFAAAALNVADNDYVMRHHAAIISATPGIGTTSRFHHTHRSVS</sequence>
<evidence type="ECO:0000313" key="1">
    <source>
        <dbReference type="EMBL" id="CAE6883106.1"/>
    </source>
</evidence>
<reference evidence="1" key="1">
    <citation type="submission" date="2021-02" db="EMBL/GenBank/DDBJ databases">
        <authorList>
            <person name="Vanwijnsberghe S."/>
        </authorList>
    </citation>
    <scope>NUCLEOTIDE SEQUENCE</scope>
    <source>
        <strain evidence="1">R-70211</strain>
    </source>
</reference>
<gene>
    <name evidence="1" type="ORF">R70211_02245</name>
</gene>